<dbReference type="FunFam" id="2.130.10.10:FF:000230">
    <property type="entry name" value="Transducin beta-like protein 3"/>
    <property type="match status" value="1"/>
</dbReference>
<feature type="signal peptide" evidence="6">
    <location>
        <begin position="1"/>
        <end position="16"/>
    </location>
</feature>
<reference evidence="8" key="3">
    <citation type="submission" date="2025-09" db="UniProtKB">
        <authorList>
            <consortium name="Ensembl"/>
        </authorList>
    </citation>
    <scope>IDENTIFICATION</scope>
</reference>
<dbReference type="PRINTS" id="PR00320">
    <property type="entry name" value="GPROTEINBRPT"/>
</dbReference>
<feature type="repeat" description="WD" evidence="5">
    <location>
        <begin position="419"/>
        <end position="453"/>
    </location>
</feature>
<dbReference type="SUPFAM" id="SSF117289">
    <property type="entry name" value="Nucleoporin domain"/>
    <property type="match status" value="1"/>
</dbReference>
<dbReference type="InterPro" id="IPR011047">
    <property type="entry name" value="Quinoprotein_ADH-like_sf"/>
</dbReference>
<proteinExistence type="predicted"/>
<feature type="chain" id="PRO_5025433936" evidence="6">
    <location>
        <begin position="17"/>
        <end position="898"/>
    </location>
</feature>
<dbReference type="FunFam" id="2.130.10.10:FF:001054">
    <property type="entry name" value="Transducin (beta)-like 3"/>
    <property type="match status" value="1"/>
</dbReference>
<evidence type="ECO:0000313" key="8">
    <source>
        <dbReference type="Ensembl" id="ENSSAUP00010057590.1"/>
    </source>
</evidence>
<dbReference type="Pfam" id="PF00400">
    <property type="entry name" value="WD40"/>
    <property type="match status" value="8"/>
</dbReference>
<reference evidence="8" key="1">
    <citation type="submission" date="2021-04" db="EMBL/GenBank/DDBJ databases">
        <authorList>
            <consortium name="Wellcome Sanger Institute Data Sharing"/>
        </authorList>
    </citation>
    <scope>NUCLEOTIDE SEQUENCE [LARGE SCALE GENOMIC DNA]</scope>
</reference>
<dbReference type="AlphaFoldDB" id="A0A671Y219"/>
<dbReference type="GO" id="GO:0000472">
    <property type="term" value="P:endonucleolytic cleavage to generate mature 5'-end of SSU-rRNA from (SSU-rRNA, 5.8S rRNA, LSU-rRNA)"/>
    <property type="evidence" value="ECO:0007669"/>
    <property type="project" value="TreeGrafter"/>
</dbReference>
<name>A0A671Y219_SPAAU</name>
<feature type="repeat" description="WD" evidence="5">
    <location>
        <begin position="602"/>
        <end position="633"/>
    </location>
</feature>
<sequence length="898" mass="99783">LAVVCLLFSYSYAVSSKIEPFYKGGKVQISKDEKYIFCTCGSRVNVLEISTGKIVHSVEHDDQEDITSFALSCDDELLVTASRALLLKQWDWRQAECTRSWRAIHTVPVASMTFDSTSTLLATGGCDGTIKLWDVVKQYCTHNLKGSSGVVHLVQFHPDISRLQLFSSSLDCGIRMWDLRSSQCVCVLQSHYSTVTSLSFSSDGGTMVSSGRDKICTVWNLKGRKAERTVPVYEAVESVVVLPQNKTFFEIGVTSKDLHFITAGSKGVLRVWEASTARCVYTQTLTAVSEEEEEEKDDDPRSLMYLLHMPASSRLATVTAEHNILLYQLPGLTTQQQFVGYNDEVLDVKFVGKDDSHIVVATNSCQLKVFELLTNSCQILYGHTGQSPAEGSKCMFIKMSVRVWQMDSDSGQVHCVAQGSSHTNAVGTISCSRLKVSFVVSGSQDCTVKVWDLPADLSTTEADIHQLTPRATEKAHDKDVNSVAVSPNDKLLASGSQDRTAKLWSLAGEGNVGLLGVFRGHRRGVWAVCFSPVDQVLATSSADGTTKLWSLQDFSCLKTFEGHDASVLKVVFVSRGTQLLTSGSDGLVKLWTIKTNECVKTLDAHQDKVWGLHGSRKDDKMVTGSADSNIAVWLVSVQELSNLLHEKKYLKALGLSLPFLPSPPPPNIQLFGPHAESLLRYCVVWNTNARNCQDAQAVLQVLLTHVPPEELLQYQGARAHLEGLIPYTERHMQRIGRLLQASMFLNYMWQKMRVAGAPSRVLETNDQEHQEGMCTSYFSCLSFQAGQTGLRLPTFPTCFLVFLPWPEYHRGQPKAHSVLCLLCFKMSFFILTDWSWVKRDSKICNRSSRGCQHNTKTVVVFWWCLLPHSILISAQDKPGVLPHFSFLNEALTDNDLQG</sequence>
<dbReference type="CDD" id="cd00200">
    <property type="entry name" value="WD40"/>
    <property type="match status" value="1"/>
</dbReference>
<dbReference type="PROSITE" id="PS50082">
    <property type="entry name" value="WD_REPEATS_2"/>
    <property type="match status" value="8"/>
</dbReference>
<dbReference type="InterPro" id="IPR001680">
    <property type="entry name" value="WD40_rpt"/>
</dbReference>
<evidence type="ECO:0000259" key="7">
    <source>
        <dbReference type="Pfam" id="PF08625"/>
    </source>
</evidence>
<evidence type="ECO:0000256" key="4">
    <source>
        <dbReference type="ARBA" id="ARBA00023242"/>
    </source>
</evidence>
<dbReference type="PROSITE" id="PS50294">
    <property type="entry name" value="WD_REPEATS_REGION"/>
    <property type="match status" value="6"/>
</dbReference>
<dbReference type="GeneTree" id="ENSGT00940000157651"/>
<feature type="repeat" description="WD" evidence="5">
    <location>
        <begin position="102"/>
        <end position="135"/>
    </location>
</feature>
<evidence type="ECO:0000256" key="1">
    <source>
        <dbReference type="ARBA" id="ARBA00004604"/>
    </source>
</evidence>
<keyword evidence="2 5" id="KW-0853">WD repeat</keyword>
<dbReference type="InterPro" id="IPR013934">
    <property type="entry name" value="Utp13_C"/>
</dbReference>
<feature type="repeat" description="WD" evidence="5">
    <location>
        <begin position="144"/>
        <end position="187"/>
    </location>
</feature>
<feature type="repeat" description="WD" evidence="5">
    <location>
        <begin position="473"/>
        <end position="506"/>
    </location>
</feature>
<dbReference type="PANTHER" id="PTHR19854">
    <property type="entry name" value="TRANSDUCIN BETA-LIKE 3"/>
    <property type="match status" value="1"/>
</dbReference>
<dbReference type="GO" id="GO:0000480">
    <property type="term" value="P:endonucleolytic cleavage in 5'-ETS of tricistronic rRNA transcript (SSU-rRNA, 5.8S rRNA, LSU-rRNA)"/>
    <property type="evidence" value="ECO:0007669"/>
    <property type="project" value="TreeGrafter"/>
</dbReference>
<accession>A0A671Y219</accession>
<organism evidence="8 9">
    <name type="scientific">Sparus aurata</name>
    <name type="common">Gilthead sea bream</name>
    <dbReference type="NCBI Taxonomy" id="8175"/>
    <lineage>
        <taxon>Eukaryota</taxon>
        <taxon>Metazoa</taxon>
        <taxon>Chordata</taxon>
        <taxon>Craniata</taxon>
        <taxon>Vertebrata</taxon>
        <taxon>Euteleostomi</taxon>
        <taxon>Actinopterygii</taxon>
        <taxon>Neopterygii</taxon>
        <taxon>Teleostei</taxon>
        <taxon>Neoteleostei</taxon>
        <taxon>Acanthomorphata</taxon>
        <taxon>Eupercaria</taxon>
        <taxon>Spariformes</taxon>
        <taxon>Sparidae</taxon>
        <taxon>Sparus</taxon>
    </lineage>
</organism>
<comment type="subcellular location">
    <subcellularLocation>
        <location evidence="1">Nucleus</location>
        <location evidence="1">Nucleolus</location>
    </subcellularLocation>
</comment>
<keyword evidence="3" id="KW-0677">Repeat</keyword>
<evidence type="ECO:0000256" key="6">
    <source>
        <dbReference type="SAM" id="SignalP"/>
    </source>
</evidence>
<evidence type="ECO:0000256" key="3">
    <source>
        <dbReference type="ARBA" id="ARBA00022737"/>
    </source>
</evidence>
<feature type="repeat" description="WD" evidence="5">
    <location>
        <begin position="560"/>
        <end position="601"/>
    </location>
</feature>
<feature type="repeat" description="WD" evidence="5">
    <location>
        <begin position="518"/>
        <end position="559"/>
    </location>
</feature>
<dbReference type="GO" id="GO:0034511">
    <property type="term" value="F:U3 snoRNA binding"/>
    <property type="evidence" value="ECO:0007669"/>
    <property type="project" value="TreeGrafter"/>
</dbReference>
<dbReference type="InterPro" id="IPR020472">
    <property type="entry name" value="WD40_PAC1"/>
</dbReference>
<keyword evidence="6" id="KW-0732">Signal</keyword>
<feature type="repeat" description="WD" evidence="5">
    <location>
        <begin position="188"/>
        <end position="229"/>
    </location>
</feature>
<dbReference type="PROSITE" id="PS00678">
    <property type="entry name" value="WD_REPEATS_1"/>
    <property type="match status" value="4"/>
</dbReference>
<dbReference type="PANTHER" id="PTHR19854:SF15">
    <property type="entry name" value="TRANSDUCIN BETA-LIKE PROTEIN 3"/>
    <property type="match status" value="1"/>
</dbReference>
<dbReference type="Gene3D" id="2.130.10.10">
    <property type="entry name" value="YVTN repeat-like/Quinoprotein amine dehydrogenase"/>
    <property type="match status" value="4"/>
</dbReference>
<keyword evidence="9" id="KW-1185">Reference proteome</keyword>
<evidence type="ECO:0000313" key="9">
    <source>
        <dbReference type="Proteomes" id="UP000472265"/>
    </source>
</evidence>
<dbReference type="InterPro" id="IPR019775">
    <property type="entry name" value="WD40_repeat_CS"/>
</dbReference>
<protein>
    <submittedName>
        <fullName evidence="8">Transducin beta like 3</fullName>
    </submittedName>
</protein>
<gene>
    <name evidence="8" type="primary">TBL3</name>
    <name evidence="8" type="synonym">tbl3</name>
</gene>
<dbReference type="SUPFAM" id="SSF50998">
    <property type="entry name" value="Quinoprotein alcohol dehydrogenase-like"/>
    <property type="match status" value="1"/>
</dbReference>
<dbReference type="GO" id="GO:0030686">
    <property type="term" value="C:90S preribosome"/>
    <property type="evidence" value="ECO:0007669"/>
    <property type="project" value="TreeGrafter"/>
</dbReference>
<dbReference type="Proteomes" id="UP000472265">
    <property type="component" value="Chromosome 23"/>
</dbReference>
<reference evidence="8" key="2">
    <citation type="submission" date="2025-08" db="UniProtKB">
        <authorList>
            <consortium name="Ensembl"/>
        </authorList>
    </citation>
    <scope>IDENTIFICATION</scope>
</reference>
<dbReference type="Ensembl" id="ENSSAUT00010060465.1">
    <property type="protein sequence ID" value="ENSSAUP00010057590.1"/>
    <property type="gene ID" value="ENSSAUG00010022476.1"/>
</dbReference>
<dbReference type="InterPro" id="IPR015943">
    <property type="entry name" value="WD40/YVTN_repeat-like_dom_sf"/>
</dbReference>
<dbReference type="GO" id="GO:0032040">
    <property type="term" value="C:small-subunit processome"/>
    <property type="evidence" value="ECO:0007669"/>
    <property type="project" value="InterPro"/>
</dbReference>
<keyword evidence="4" id="KW-0539">Nucleus</keyword>
<evidence type="ECO:0000256" key="2">
    <source>
        <dbReference type="ARBA" id="ARBA00022574"/>
    </source>
</evidence>
<evidence type="ECO:0000256" key="5">
    <source>
        <dbReference type="PROSITE-ProRule" id="PRU00221"/>
    </source>
</evidence>
<feature type="domain" description="U3 small nucleolar RNA-associated protein 13 C-terminal" evidence="7">
    <location>
        <begin position="674"/>
        <end position="752"/>
    </location>
</feature>
<dbReference type="SMART" id="SM00320">
    <property type="entry name" value="WD40"/>
    <property type="match status" value="11"/>
</dbReference>
<dbReference type="Pfam" id="PF08625">
    <property type="entry name" value="Utp13"/>
    <property type="match status" value="1"/>
</dbReference>